<keyword evidence="2" id="KW-0812">Transmembrane</keyword>
<feature type="compositionally biased region" description="Basic and acidic residues" evidence="1">
    <location>
        <begin position="41"/>
        <end position="55"/>
    </location>
</feature>
<name>A0ABU3N5A3_9SPHN</name>
<protein>
    <recommendedName>
        <fullName evidence="4">Heme exporter protein D</fullName>
    </recommendedName>
</protein>
<accession>A0ABU3N5A3</accession>
<sequence length="55" mass="6412">MEPRLIVAYSLMLALTLVVAGFGAYRLHHSRERSYRRRLRKEQSAYEARRAPPAP</sequence>
<evidence type="ECO:0008006" key="4">
    <source>
        <dbReference type="Google" id="ProtNLM"/>
    </source>
</evidence>
<evidence type="ECO:0000256" key="2">
    <source>
        <dbReference type="SAM" id="Phobius"/>
    </source>
</evidence>
<evidence type="ECO:0000256" key="1">
    <source>
        <dbReference type="SAM" id="MobiDB-lite"/>
    </source>
</evidence>
<dbReference type="EMBL" id="JALMLT010000003">
    <property type="protein sequence ID" value="MDT8759431.1"/>
    <property type="molecule type" value="Genomic_DNA"/>
</dbReference>
<keyword evidence="2" id="KW-1133">Transmembrane helix</keyword>
<feature type="transmembrane region" description="Helical" evidence="2">
    <location>
        <begin position="6"/>
        <end position="27"/>
    </location>
</feature>
<keyword evidence="2" id="KW-0472">Membrane</keyword>
<evidence type="ECO:0000313" key="3">
    <source>
        <dbReference type="EMBL" id="MDT8759431.1"/>
    </source>
</evidence>
<comment type="caution">
    <text evidence="3">The sequence shown here is derived from an EMBL/GenBank/DDBJ whole genome shotgun (WGS) entry which is preliminary data.</text>
</comment>
<gene>
    <name evidence="3" type="ORF">MZO42_12060</name>
</gene>
<reference evidence="3" key="1">
    <citation type="submission" date="2022-04" db="EMBL/GenBank/DDBJ databases">
        <title>Tomato heritable bacteria conferring resistance against bacterial wilt.</title>
        <authorList>
            <person name="Yin J."/>
        </authorList>
    </citation>
    <scope>NUCLEOTIDE SEQUENCE</scope>
    <source>
        <strain evidence="3">Cra20</strain>
    </source>
</reference>
<feature type="region of interest" description="Disordered" evidence="1">
    <location>
        <begin position="36"/>
        <end position="55"/>
    </location>
</feature>
<organism evidence="3">
    <name type="scientific">Sphingomonas psychrotolerans</name>
    <dbReference type="NCBI Taxonomy" id="1327635"/>
    <lineage>
        <taxon>Bacteria</taxon>
        <taxon>Pseudomonadati</taxon>
        <taxon>Pseudomonadota</taxon>
        <taxon>Alphaproteobacteria</taxon>
        <taxon>Sphingomonadales</taxon>
        <taxon>Sphingomonadaceae</taxon>
        <taxon>Sphingomonas</taxon>
    </lineage>
</organism>
<proteinExistence type="predicted"/>